<evidence type="ECO:0000256" key="6">
    <source>
        <dbReference type="PROSITE-ProRule" id="PRU00042"/>
    </source>
</evidence>
<proteinExistence type="predicted"/>
<protein>
    <submittedName>
        <fullName evidence="9">CLUMA_CG008645, isoform A</fullName>
    </submittedName>
</protein>
<keyword evidence="10" id="KW-1185">Reference proteome</keyword>
<dbReference type="Gene3D" id="3.30.160.60">
    <property type="entry name" value="Classic Zinc Finger"/>
    <property type="match status" value="2"/>
</dbReference>
<dbReference type="PROSITE" id="PS00028">
    <property type="entry name" value="ZINC_FINGER_C2H2_1"/>
    <property type="match status" value="1"/>
</dbReference>
<dbReference type="SMART" id="SM00355">
    <property type="entry name" value="ZnF_C2H2"/>
    <property type="match status" value="6"/>
</dbReference>
<feature type="compositionally biased region" description="Low complexity" evidence="7">
    <location>
        <begin position="7"/>
        <end position="22"/>
    </location>
</feature>
<keyword evidence="1" id="KW-0479">Metal-binding</keyword>
<feature type="region of interest" description="Disordered" evidence="7">
    <location>
        <begin position="565"/>
        <end position="595"/>
    </location>
</feature>
<evidence type="ECO:0000256" key="3">
    <source>
        <dbReference type="ARBA" id="ARBA00022771"/>
    </source>
</evidence>
<dbReference type="STRING" id="568069.A0A1J1I736"/>
<dbReference type="EMBL" id="CVRI01000041">
    <property type="protein sequence ID" value="CRK95396.1"/>
    <property type="molecule type" value="Genomic_DNA"/>
</dbReference>
<evidence type="ECO:0000313" key="10">
    <source>
        <dbReference type="Proteomes" id="UP000183832"/>
    </source>
</evidence>
<keyword evidence="2" id="KW-0677">Repeat</keyword>
<name>A0A1J1I736_9DIPT</name>
<reference evidence="9 10" key="1">
    <citation type="submission" date="2015-04" db="EMBL/GenBank/DDBJ databases">
        <authorList>
            <person name="Syromyatnikov M.Y."/>
            <person name="Popov V.N."/>
        </authorList>
    </citation>
    <scope>NUCLEOTIDE SEQUENCE [LARGE SCALE GENOMIC DNA]</scope>
</reference>
<keyword evidence="4" id="KW-0862">Zinc</keyword>
<organism evidence="9 10">
    <name type="scientific">Clunio marinus</name>
    <dbReference type="NCBI Taxonomy" id="568069"/>
    <lineage>
        <taxon>Eukaryota</taxon>
        <taxon>Metazoa</taxon>
        <taxon>Ecdysozoa</taxon>
        <taxon>Arthropoda</taxon>
        <taxon>Hexapoda</taxon>
        <taxon>Insecta</taxon>
        <taxon>Pterygota</taxon>
        <taxon>Neoptera</taxon>
        <taxon>Endopterygota</taxon>
        <taxon>Diptera</taxon>
        <taxon>Nematocera</taxon>
        <taxon>Chironomoidea</taxon>
        <taxon>Chironomidae</taxon>
        <taxon>Clunio</taxon>
    </lineage>
</organism>
<dbReference type="GO" id="GO:0000978">
    <property type="term" value="F:RNA polymerase II cis-regulatory region sequence-specific DNA binding"/>
    <property type="evidence" value="ECO:0007669"/>
    <property type="project" value="TreeGrafter"/>
</dbReference>
<feature type="compositionally biased region" description="Low complexity" evidence="7">
    <location>
        <begin position="335"/>
        <end position="352"/>
    </location>
</feature>
<evidence type="ECO:0000256" key="5">
    <source>
        <dbReference type="ARBA" id="ARBA00023242"/>
    </source>
</evidence>
<dbReference type="AlphaFoldDB" id="A0A1J1I736"/>
<evidence type="ECO:0000259" key="8">
    <source>
        <dbReference type="PROSITE" id="PS50157"/>
    </source>
</evidence>
<accession>A0A1J1I736</accession>
<keyword evidence="3 6" id="KW-0863">Zinc-finger</keyword>
<sequence length="841" mass="95086">MTTLIPTSQSQHQQSTATTVGATPAGVESYEDMFKEITRKLYGDESAHGLYPINNAQVAQLAQTPSAPPEGERSFTTLVSDRSLAQLEYENVMPAEISTGNFKSEEHLSTAFGLAALMHNGFPPPTINFPPVAQEIIINTPASNTSNGGTNIKSENTQIQKRYNCLVCPYSTDRRDLFTRHENIHKEEKPFHCYACLKQFNRADHNSGATSGGGQSNVSATTHQNSTITIKNEKTSAQGKSNKIKGEKRFMCCYCPWSGADNWGLKRHLNTHTKPFVCLLCDYKAARSERLTTHIFKVHNKKACNKCNFFADDQAQLTQHQLDAHQNEVRNVRTTNSQTNNHNSSTTTPSLTVNNLSVGQPVASVVSNQSTTNVLRTLTNTFVPNVHHTPQTNHAFGSSNAPSSSLNNVTSSIYTTSNVNTNLVEQLNHHLTSSSNNWRTVNSTNNSLSNLNLTNINGSNRIQTSTNSLILTPTTTTTTTSLKRKSGAERLFAYFEADDSDDIELDYARQLQMQALSRNTASVAQDFRSAGGEQIRILNIKGNHIAFNNLYRDGIDTNGAIGIQQEQHEQQQENQQQQKKKFKATSPIDHSPPAVTMKTVGLPFDSFKRRRKMSPFNDKENVNELLTKQLTFLKQQHMIFLKNLNESVMSDSERLKIVQEINEIFETMYNNSMYLISSIEGDKRMKVQQSANDDRNGDEKFSLPAFLTNNNEITVIMEPKNHDRDQCEIRKNRKQLKPKKIEYILEDDINNKRSASGKHEGATRCVISDLRDKHMVRLVTRRKYCSVCRNRSSYANTIFNKTSLLLHMLWRHSTHRYECHQCQMKFNQIYKLKLHKKLRKH</sequence>
<dbReference type="PROSITE" id="PS50157">
    <property type="entry name" value="ZINC_FINGER_C2H2_2"/>
    <property type="match status" value="2"/>
</dbReference>
<dbReference type="GO" id="GO:0001228">
    <property type="term" value="F:DNA-binding transcription activator activity, RNA polymerase II-specific"/>
    <property type="evidence" value="ECO:0007669"/>
    <property type="project" value="TreeGrafter"/>
</dbReference>
<evidence type="ECO:0000256" key="7">
    <source>
        <dbReference type="SAM" id="MobiDB-lite"/>
    </source>
</evidence>
<dbReference type="Proteomes" id="UP000183832">
    <property type="component" value="Unassembled WGS sequence"/>
</dbReference>
<dbReference type="GO" id="GO:0005634">
    <property type="term" value="C:nucleus"/>
    <property type="evidence" value="ECO:0007669"/>
    <property type="project" value="TreeGrafter"/>
</dbReference>
<dbReference type="PANTHER" id="PTHR24393">
    <property type="entry name" value="ZINC FINGER PROTEIN"/>
    <property type="match status" value="1"/>
</dbReference>
<gene>
    <name evidence="9" type="primary">putative Protein charlatan</name>
    <name evidence="9" type="ORF">CLUMA_CG008645</name>
</gene>
<dbReference type="OrthoDB" id="654211at2759"/>
<dbReference type="GO" id="GO:0008270">
    <property type="term" value="F:zinc ion binding"/>
    <property type="evidence" value="ECO:0007669"/>
    <property type="project" value="UniProtKB-KW"/>
</dbReference>
<evidence type="ECO:0000313" key="9">
    <source>
        <dbReference type="EMBL" id="CRK95396.1"/>
    </source>
</evidence>
<feature type="domain" description="C2H2-type" evidence="8">
    <location>
        <begin position="163"/>
        <end position="190"/>
    </location>
</feature>
<feature type="region of interest" description="Disordered" evidence="7">
    <location>
        <begin position="1"/>
        <end position="22"/>
    </location>
</feature>
<dbReference type="SUPFAM" id="SSF57667">
    <property type="entry name" value="beta-beta-alpha zinc fingers"/>
    <property type="match status" value="2"/>
</dbReference>
<dbReference type="PANTHER" id="PTHR24393:SF34">
    <property type="entry name" value="PR_SET DOMAIN 13"/>
    <property type="match status" value="1"/>
</dbReference>
<evidence type="ECO:0000256" key="4">
    <source>
        <dbReference type="ARBA" id="ARBA00022833"/>
    </source>
</evidence>
<feature type="domain" description="C2H2-type" evidence="8">
    <location>
        <begin position="817"/>
        <end position="841"/>
    </location>
</feature>
<dbReference type="InterPro" id="IPR013087">
    <property type="entry name" value="Znf_C2H2_type"/>
</dbReference>
<keyword evidence="5" id="KW-0539">Nucleus</keyword>
<evidence type="ECO:0000256" key="2">
    <source>
        <dbReference type="ARBA" id="ARBA00022737"/>
    </source>
</evidence>
<dbReference type="InterPro" id="IPR036236">
    <property type="entry name" value="Znf_C2H2_sf"/>
</dbReference>
<evidence type="ECO:0000256" key="1">
    <source>
        <dbReference type="ARBA" id="ARBA00022723"/>
    </source>
</evidence>
<feature type="region of interest" description="Disordered" evidence="7">
    <location>
        <begin position="335"/>
        <end position="354"/>
    </location>
</feature>